<dbReference type="InterPro" id="IPR023214">
    <property type="entry name" value="HAD_sf"/>
</dbReference>
<dbReference type="SUPFAM" id="SSF56784">
    <property type="entry name" value="HAD-like"/>
    <property type="match status" value="1"/>
</dbReference>
<name>A0A932CR16_UNCTE</name>
<dbReference type="PANTHER" id="PTHR43768:SF3">
    <property type="entry name" value="TREHALOSE 6-PHOSPHATE PHOSPHATASE"/>
    <property type="match status" value="1"/>
</dbReference>
<evidence type="ECO:0000313" key="6">
    <source>
        <dbReference type="Proteomes" id="UP000769766"/>
    </source>
</evidence>
<comment type="caution">
    <text evidence="5">The sequence shown here is derived from an EMBL/GenBank/DDBJ whole genome shotgun (WGS) entry which is preliminary data.</text>
</comment>
<dbReference type="InterPro" id="IPR006379">
    <property type="entry name" value="HAD-SF_hydro_IIB"/>
</dbReference>
<dbReference type="GO" id="GO:0005992">
    <property type="term" value="P:trehalose biosynthetic process"/>
    <property type="evidence" value="ECO:0007669"/>
    <property type="project" value="InterPro"/>
</dbReference>
<dbReference type="Gene3D" id="3.40.50.1000">
    <property type="entry name" value="HAD superfamily/HAD-like"/>
    <property type="match status" value="2"/>
</dbReference>
<comment type="similarity">
    <text evidence="2 4">Belongs to the trehalose phosphatase family.</text>
</comment>
<dbReference type="AlphaFoldDB" id="A0A932CR16"/>
<dbReference type="InterPro" id="IPR036412">
    <property type="entry name" value="HAD-like_sf"/>
</dbReference>
<dbReference type="Pfam" id="PF02358">
    <property type="entry name" value="Trehalose_PPase"/>
    <property type="match status" value="1"/>
</dbReference>
<comment type="function">
    <text evidence="4">Removes the phosphate from trehalose 6-phosphate to produce free trehalose.</text>
</comment>
<evidence type="ECO:0000256" key="4">
    <source>
        <dbReference type="RuleBase" id="RU361117"/>
    </source>
</evidence>
<dbReference type="InterPro" id="IPR044651">
    <property type="entry name" value="OTSB-like"/>
</dbReference>
<gene>
    <name evidence="5" type="primary">otsB</name>
    <name evidence="5" type="ORF">HYY20_13465</name>
</gene>
<protein>
    <recommendedName>
        <fullName evidence="4">Trehalose 6-phosphate phosphatase</fullName>
        <ecNumber evidence="4">3.1.3.12</ecNumber>
    </recommendedName>
</protein>
<dbReference type="EC" id="3.1.3.12" evidence="4"/>
<dbReference type="Proteomes" id="UP000769766">
    <property type="component" value="Unassembled WGS sequence"/>
</dbReference>
<keyword evidence="4" id="KW-0479">Metal-binding</keyword>
<evidence type="ECO:0000313" key="5">
    <source>
        <dbReference type="EMBL" id="MBI2877878.1"/>
    </source>
</evidence>
<dbReference type="CDD" id="cd01627">
    <property type="entry name" value="HAD_TPP"/>
    <property type="match status" value="1"/>
</dbReference>
<proteinExistence type="inferred from homology"/>
<dbReference type="NCBIfam" id="TIGR00685">
    <property type="entry name" value="T6PP"/>
    <property type="match status" value="1"/>
</dbReference>
<comment type="cofactor">
    <cofactor evidence="4">
        <name>Mg(2+)</name>
        <dbReference type="ChEBI" id="CHEBI:18420"/>
    </cofactor>
</comment>
<dbReference type="InterPro" id="IPR003337">
    <property type="entry name" value="Trehalose_PPase"/>
</dbReference>
<dbReference type="EMBL" id="JACPRF010000410">
    <property type="protein sequence ID" value="MBI2877878.1"/>
    <property type="molecule type" value="Genomic_DNA"/>
</dbReference>
<sequence>MTKYLFHVLDEVKDRIRGANHTLLLLDYDGTVVPIARTPEMALLSSDARSTLEILRNHPKISLGVISGRALAEIQALIGLKGIYYAGNHGLEMGLKGVHFIHPEATQFIPLLSRLRHEIVSLLGCLIPVSFEERQTEDGGRNAKKYALDRYPGAFLEDKGLSLSLHWRNLSPSEVPRLKDGLELTLTPYADKFILIAGKKVWDVRPRLEWDKGSAVLKILEHFPKEGVLPIYFGDDQTDEDAFKAMYGIGLAIRVGNEKPDTQARYYVKEQEEVLRFLQLFFTVSLGADGVVYL</sequence>
<accession>A0A932CR16</accession>
<dbReference type="PANTHER" id="PTHR43768">
    <property type="entry name" value="TREHALOSE 6-PHOSPHATE PHOSPHATASE"/>
    <property type="match status" value="1"/>
</dbReference>
<comment type="catalytic activity">
    <reaction evidence="4">
        <text>alpha,alpha-trehalose 6-phosphate + H2O = alpha,alpha-trehalose + phosphate</text>
        <dbReference type="Rhea" id="RHEA:23420"/>
        <dbReference type="ChEBI" id="CHEBI:15377"/>
        <dbReference type="ChEBI" id="CHEBI:16551"/>
        <dbReference type="ChEBI" id="CHEBI:43474"/>
        <dbReference type="ChEBI" id="CHEBI:58429"/>
        <dbReference type="EC" id="3.1.3.12"/>
    </reaction>
</comment>
<comment type="pathway">
    <text evidence="1 4">Glycan biosynthesis; trehalose biosynthesis.</text>
</comment>
<evidence type="ECO:0000256" key="3">
    <source>
        <dbReference type="ARBA" id="ARBA00022801"/>
    </source>
</evidence>
<dbReference type="GO" id="GO:0004805">
    <property type="term" value="F:trehalose-phosphatase activity"/>
    <property type="evidence" value="ECO:0007669"/>
    <property type="project" value="UniProtKB-EC"/>
</dbReference>
<keyword evidence="3 4" id="KW-0378">Hydrolase</keyword>
<reference evidence="5" key="1">
    <citation type="submission" date="2020-07" db="EMBL/GenBank/DDBJ databases">
        <title>Huge and variable diversity of episymbiotic CPR bacteria and DPANN archaea in groundwater ecosystems.</title>
        <authorList>
            <person name="He C.Y."/>
            <person name="Keren R."/>
            <person name="Whittaker M."/>
            <person name="Farag I.F."/>
            <person name="Doudna J."/>
            <person name="Cate J.H.D."/>
            <person name="Banfield J.F."/>
        </authorList>
    </citation>
    <scope>NUCLEOTIDE SEQUENCE</scope>
    <source>
        <strain evidence="5">NC_groundwater_672_Ag_B-0.1um_62_36</strain>
    </source>
</reference>
<evidence type="ECO:0000256" key="2">
    <source>
        <dbReference type="ARBA" id="ARBA00008770"/>
    </source>
</evidence>
<dbReference type="GO" id="GO:0046872">
    <property type="term" value="F:metal ion binding"/>
    <property type="evidence" value="ECO:0007669"/>
    <property type="project" value="UniProtKB-KW"/>
</dbReference>
<organism evidence="5 6">
    <name type="scientific">Tectimicrobiota bacterium</name>
    <dbReference type="NCBI Taxonomy" id="2528274"/>
    <lineage>
        <taxon>Bacteria</taxon>
        <taxon>Pseudomonadati</taxon>
        <taxon>Nitrospinota/Tectimicrobiota group</taxon>
        <taxon>Candidatus Tectimicrobiota</taxon>
    </lineage>
</organism>
<keyword evidence="4" id="KW-0460">Magnesium</keyword>
<evidence type="ECO:0000256" key="1">
    <source>
        <dbReference type="ARBA" id="ARBA00005199"/>
    </source>
</evidence>
<dbReference type="NCBIfam" id="TIGR01484">
    <property type="entry name" value="HAD-SF-IIB"/>
    <property type="match status" value="1"/>
</dbReference>